<dbReference type="Proteomes" id="UP000037460">
    <property type="component" value="Unassembled WGS sequence"/>
</dbReference>
<dbReference type="SMART" id="SM00855">
    <property type="entry name" value="PGAM"/>
    <property type="match status" value="1"/>
</dbReference>
<protein>
    <recommendedName>
        <fullName evidence="3">Phosphoglycerate mutase family protein</fullName>
    </recommendedName>
</protein>
<proteinExistence type="predicted"/>
<name>A0A0M0KYP7_9EUKA</name>
<sequence length="319" mass="35227">MLVGALLLIGSTISRITLHERDAELPASCTRIKTLHVIRHAEGHHNADELAVERSQMHLKDPEHVRLRDEYGIAWVLLERVSGRRYHDPLLTAKGREQAYALRAELRREPGFAVDMVAFSPMRRTISTALLGLPQLEGIAAAFPLDSPEATMLTPRLVASDLLRERVGPFMCDSRMSRSELEAEYSRLGGNESVRIDFSGVSEADIMFAEGAERREPEVGSTVLARRASAALEWLSTQPEKSIALVAHKHFLGALTSLHAATVVQRPFENAEKRTMLLCVEKDAAWDEAAASHSTHDGASSTVRPIRARVQTLGMQDTG</sequence>
<dbReference type="GO" id="GO:0005737">
    <property type="term" value="C:cytoplasm"/>
    <property type="evidence" value="ECO:0007669"/>
    <property type="project" value="TreeGrafter"/>
</dbReference>
<evidence type="ECO:0008006" key="3">
    <source>
        <dbReference type="Google" id="ProtNLM"/>
    </source>
</evidence>
<dbReference type="Gene3D" id="3.40.50.1240">
    <property type="entry name" value="Phosphoglycerate mutase-like"/>
    <property type="match status" value="1"/>
</dbReference>
<dbReference type="PANTHER" id="PTHR48100">
    <property type="entry name" value="BROAD-SPECIFICITY PHOSPHATASE YOR283W-RELATED"/>
    <property type="match status" value="1"/>
</dbReference>
<organism evidence="1 2">
    <name type="scientific">Chrysochromulina tobinii</name>
    <dbReference type="NCBI Taxonomy" id="1460289"/>
    <lineage>
        <taxon>Eukaryota</taxon>
        <taxon>Haptista</taxon>
        <taxon>Haptophyta</taxon>
        <taxon>Prymnesiophyceae</taxon>
        <taxon>Prymnesiales</taxon>
        <taxon>Chrysochromulinaceae</taxon>
        <taxon>Chrysochromulina</taxon>
    </lineage>
</organism>
<reference evidence="2" key="1">
    <citation type="journal article" date="2015" name="PLoS Genet.">
        <title>Genome Sequence and Transcriptome Analyses of Chrysochromulina tobin: Metabolic Tools for Enhanced Algal Fitness in the Prominent Order Prymnesiales (Haptophyceae).</title>
        <authorList>
            <person name="Hovde B.T."/>
            <person name="Deodato C.R."/>
            <person name="Hunsperger H.M."/>
            <person name="Ryken S.A."/>
            <person name="Yost W."/>
            <person name="Jha R.K."/>
            <person name="Patterson J."/>
            <person name="Monnat R.J. Jr."/>
            <person name="Barlow S.B."/>
            <person name="Starkenburg S.R."/>
            <person name="Cattolico R.A."/>
        </authorList>
    </citation>
    <scope>NUCLEOTIDE SEQUENCE</scope>
    <source>
        <strain evidence="2">CCMP291</strain>
    </source>
</reference>
<gene>
    <name evidence="1" type="ORF">Ctob_015645</name>
</gene>
<comment type="caution">
    <text evidence="1">The sequence shown here is derived from an EMBL/GenBank/DDBJ whole genome shotgun (WGS) entry which is preliminary data.</text>
</comment>
<evidence type="ECO:0000313" key="1">
    <source>
        <dbReference type="EMBL" id="KOO43762.1"/>
    </source>
</evidence>
<dbReference type="Pfam" id="PF00300">
    <property type="entry name" value="His_Phos_1"/>
    <property type="match status" value="1"/>
</dbReference>
<dbReference type="EMBL" id="JWZX01000568">
    <property type="protein sequence ID" value="KOO43762.1"/>
    <property type="molecule type" value="Genomic_DNA"/>
</dbReference>
<keyword evidence="2" id="KW-1185">Reference proteome</keyword>
<dbReference type="InterPro" id="IPR013078">
    <property type="entry name" value="His_Pase_superF_clade-1"/>
</dbReference>
<dbReference type="AlphaFoldDB" id="A0A0M0KYP7"/>
<dbReference type="InterPro" id="IPR050275">
    <property type="entry name" value="PGM_Phosphatase"/>
</dbReference>
<dbReference type="GO" id="GO:0016791">
    <property type="term" value="F:phosphatase activity"/>
    <property type="evidence" value="ECO:0007669"/>
    <property type="project" value="TreeGrafter"/>
</dbReference>
<dbReference type="PANTHER" id="PTHR48100:SF1">
    <property type="entry name" value="HISTIDINE PHOSPHATASE FAMILY PROTEIN-RELATED"/>
    <property type="match status" value="1"/>
</dbReference>
<evidence type="ECO:0000313" key="2">
    <source>
        <dbReference type="Proteomes" id="UP000037460"/>
    </source>
</evidence>
<dbReference type="OrthoDB" id="496981at2759"/>
<accession>A0A0M0KYP7</accession>
<dbReference type="InterPro" id="IPR029033">
    <property type="entry name" value="His_PPase_superfam"/>
</dbReference>
<dbReference type="SUPFAM" id="SSF53254">
    <property type="entry name" value="Phosphoglycerate mutase-like"/>
    <property type="match status" value="1"/>
</dbReference>